<organism evidence="4 5">
    <name type="scientific">Truncatella angustata</name>
    <dbReference type="NCBI Taxonomy" id="152316"/>
    <lineage>
        <taxon>Eukaryota</taxon>
        <taxon>Fungi</taxon>
        <taxon>Dikarya</taxon>
        <taxon>Ascomycota</taxon>
        <taxon>Pezizomycotina</taxon>
        <taxon>Sordariomycetes</taxon>
        <taxon>Xylariomycetidae</taxon>
        <taxon>Amphisphaeriales</taxon>
        <taxon>Sporocadaceae</taxon>
        <taxon>Truncatella</taxon>
    </lineage>
</organism>
<feature type="compositionally biased region" description="Polar residues" evidence="2">
    <location>
        <begin position="76"/>
        <end position="94"/>
    </location>
</feature>
<dbReference type="PROSITE" id="PS50048">
    <property type="entry name" value="ZN2_CY6_FUNGAL_2"/>
    <property type="match status" value="1"/>
</dbReference>
<feature type="compositionally biased region" description="Polar residues" evidence="2">
    <location>
        <begin position="175"/>
        <end position="192"/>
    </location>
</feature>
<dbReference type="EMBL" id="JAGPXC010000001">
    <property type="protein sequence ID" value="KAH6660572.1"/>
    <property type="molecule type" value="Genomic_DNA"/>
</dbReference>
<dbReference type="SUPFAM" id="SSF57701">
    <property type="entry name" value="Zn2/Cys6 DNA-binding domain"/>
    <property type="match status" value="1"/>
</dbReference>
<feature type="region of interest" description="Disordered" evidence="2">
    <location>
        <begin position="154"/>
        <end position="195"/>
    </location>
</feature>
<dbReference type="AlphaFoldDB" id="A0A9P9A3K6"/>
<evidence type="ECO:0000256" key="2">
    <source>
        <dbReference type="SAM" id="MobiDB-lite"/>
    </source>
</evidence>
<dbReference type="GO" id="GO:0000981">
    <property type="term" value="F:DNA-binding transcription factor activity, RNA polymerase II-specific"/>
    <property type="evidence" value="ECO:0007669"/>
    <property type="project" value="InterPro"/>
</dbReference>
<dbReference type="GO" id="GO:0008270">
    <property type="term" value="F:zinc ion binding"/>
    <property type="evidence" value="ECO:0007669"/>
    <property type="project" value="InterPro"/>
</dbReference>
<dbReference type="Gene3D" id="4.10.240.10">
    <property type="entry name" value="Zn(2)-C6 fungal-type DNA-binding domain"/>
    <property type="match status" value="1"/>
</dbReference>
<dbReference type="RefSeq" id="XP_045964703.1">
    <property type="nucleotide sequence ID" value="XM_046106431.1"/>
</dbReference>
<name>A0A9P9A3K6_9PEZI</name>
<dbReference type="InterPro" id="IPR050797">
    <property type="entry name" value="Carb_Metab_Trans_Reg"/>
</dbReference>
<dbReference type="OrthoDB" id="4150019at2759"/>
<evidence type="ECO:0000256" key="1">
    <source>
        <dbReference type="ARBA" id="ARBA00023242"/>
    </source>
</evidence>
<keyword evidence="1" id="KW-0539">Nucleus</keyword>
<evidence type="ECO:0000313" key="5">
    <source>
        <dbReference type="Proteomes" id="UP000758603"/>
    </source>
</evidence>
<dbReference type="InterPro" id="IPR001138">
    <property type="entry name" value="Zn2Cys6_DnaBD"/>
</dbReference>
<proteinExistence type="predicted"/>
<feature type="compositionally biased region" description="Polar residues" evidence="2">
    <location>
        <begin position="282"/>
        <end position="300"/>
    </location>
</feature>
<dbReference type="PROSITE" id="PS00463">
    <property type="entry name" value="ZN2_CY6_FUNGAL_1"/>
    <property type="match status" value="1"/>
</dbReference>
<keyword evidence="5" id="KW-1185">Reference proteome</keyword>
<feature type="domain" description="Zn(2)-C6 fungal-type" evidence="3">
    <location>
        <begin position="114"/>
        <end position="148"/>
    </location>
</feature>
<dbReference type="CDD" id="cd00067">
    <property type="entry name" value="GAL4"/>
    <property type="match status" value="1"/>
</dbReference>
<dbReference type="GeneID" id="70135322"/>
<dbReference type="Proteomes" id="UP000758603">
    <property type="component" value="Unassembled WGS sequence"/>
</dbReference>
<dbReference type="PANTHER" id="PTHR31668">
    <property type="entry name" value="GLUCOSE TRANSPORT TRANSCRIPTION REGULATOR RGT1-RELATED-RELATED"/>
    <property type="match status" value="1"/>
</dbReference>
<sequence>MSYQYPPPPQSGADLDLTHSGYLSNYPTSATSSLEVRNQHAPSVHPAQPVLPGQGNVMSLVQRRETLSKALKFKRSQSSTPNVRQQGTESTHGQFGSAGEKKRNKLGYHRTSVACTHCRRRKIRCIPYVNDPQGRCQNCIRLKKECTFHSVGQELPPSSIQRPGVRTGVGPKIASASTSPTAPNHPSDISPSQPYPQIATVASLQNMGPPIKPDPYSRDVKLPSNATTNRGFQYGNSGNNWVATDAGTAASKTPEMNTSWRSYTQDSPVTPSFAPYTPHPHSASTWSTAPLGTPASNDSTSRPDEIAWSPYTAAPGRSLSYGGDTSQPYTPVPHVVGSAPSSVYDRRSSIATEMYPPSISTTMAHVDSIPGTSMDPNGPLSAGAGNYGTWQYPYSKTGDGYESWGNQIPPNTDHSSQNVYYASR</sequence>
<protein>
    <recommendedName>
        <fullName evidence="3">Zn(2)-C6 fungal-type domain-containing protein</fullName>
    </recommendedName>
</protein>
<feature type="compositionally biased region" description="Polar residues" evidence="2">
    <location>
        <begin position="404"/>
        <end position="424"/>
    </location>
</feature>
<comment type="caution">
    <text evidence="4">The sequence shown here is derived from an EMBL/GenBank/DDBJ whole genome shotgun (WGS) entry which is preliminary data.</text>
</comment>
<dbReference type="InterPro" id="IPR036864">
    <property type="entry name" value="Zn2-C6_fun-type_DNA-bd_sf"/>
</dbReference>
<feature type="region of interest" description="Disordered" evidence="2">
    <location>
        <begin position="271"/>
        <end position="304"/>
    </location>
</feature>
<dbReference type="Pfam" id="PF00172">
    <property type="entry name" value="Zn_clus"/>
    <property type="match status" value="1"/>
</dbReference>
<gene>
    <name evidence="4" type="ORF">BKA67DRAFT_653742</name>
</gene>
<feature type="region of interest" description="Disordered" evidence="2">
    <location>
        <begin position="403"/>
        <end position="424"/>
    </location>
</feature>
<evidence type="ECO:0000259" key="3">
    <source>
        <dbReference type="PROSITE" id="PS50048"/>
    </source>
</evidence>
<accession>A0A9P9A3K6</accession>
<dbReference type="SMART" id="SM00066">
    <property type="entry name" value="GAL4"/>
    <property type="match status" value="1"/>
</dbReference>
<feature type="region of interest" description="Disordered" evidence="2">
    <location>
        <begin position="72"/>
        <end position="105"/>
    </location>
</feature>
<reference evidence="4" key="1">
    <citation type="journal article" date="2021" name="Nat. Commun.">
        <title>Genetic determinants of endophytism in the Arabidopsis root mycobiome.</title>
        <authorList>
            <person name="Mesny F."/>
            <person name="Miyauchi S."/>
            <person name="Thiergart T."/>
            <person name="Pickel B."/>
            <person name="Atanasova L."/>
            <person name="Karlsson M."/>
            <person name="Huettel B."/>
            <person name="Barry K.W."/>
            <person name="Haridas S."/>
            <person name="Chen C."/>
            <person name="Bauer D."/>
            <person name="Andreopoulos W."/>
            <person name="Pangilinan J."/>
            <person name="LaButti K."/>
            <person name="Riley R."/>
            <person name="Lipzen A."/>
            <person name="Clum A."/>
            <person name="Drula E."/>
            <person name="Henrissat B."/>
            <person name="Kohler A."/>
            <person name="Grigoriev I.V."/>
            <person name="Martin F.M."/>
            <person name="Hacquard S."/>
        </authorList>
    </citation>
    <scope>NUCLEOTIDE SEQUENCE</scope>
    <source>
        <strain evidence="4">MPI-SDFR-AT-0073</strain>
    </source>
</reference>
<evidence type="ECO:0000313" key="4">
    <source>
        <dbReference type="EMBL" id="KAH6660572.1"/>
    </source>
</evidence>